<dbReference type="EMBL" id="FNJW01000008">
    <property type="protein sequence ID" value="SDQ06340.1"/>
    <property type="molecule type" value="Genomic_DNA"/>
</dbReference>
<dbReference type="InterPro" id="IPR000150">
    <property type="entry name" value="Cof"/>
</dbReference>
<reference evidence="2" key="1">
    <citation type="submission" date="2016-10" db="EMBL/GenBank/DDBJ databases">
        <authorList>
            <person name="Varghese N."/>
            <person name="Submissions S."/>
        </authorList>
    </citation>
    <scope>NUCLEOTIDE SEQUENCE [LARGE SCALE GENOMIC DNA]</scope>
    <source>
        <strain evidence="2">MPL-11</strain>
    </source>
</reference>
<dbReference type="InterPro" id="IPR006379">
    <property type="entry name" value="HAD-SF_hydro_IIB"/>
</dbReference>
<dbReference type="Gene3D" id="3.40.50.1000">
    <property type="entry name" value="HAD superfamily/HAD-like"/>
    <property type="match status" value="1"/>
</dbReference>
<dbReference type="NCBIfam" id="TIGR00099">
    <property type="entry name" value="Cof-subfamily"/>
    <property type="match status" value="1"/>
</dbReference>
<evidence type="ECO:0000313" key="2">
    <source>
        <dbReference type="Proteomes" id="UP000199481"/>
    </source>
</evidence>
<dbReference type="SFLD" id="SFLDG01140">
    <property type="entry name" value="C2.B:_Phosphomannomutase_and_P"/>
    <property type="match status" value="1"/>
</dbReference>
<dbReference type="PANTHER" id="PTHR10000">
    <property type="entry name" value="PHOSPHOSERINE PHOSPHATASE"/>
    <property type="match status" value="1"/>
</dbReference>
<gene>
    <name evidence="1" type="ORF">SAMN04487752_0475</name>
</gene>
<dbReference type="CDD" id="cd07516">
    <property type="entry name" value="HAD_Pase"/>
    <property type="match status" value="1"/>
</dbReference>
<proteinExistence type="predicted"/>
<evidence type="ECO:0008006" key="3">
    <source>
        <dbReference type="Google" id="ProtNLM"/>
    </source>
</evidence>
<dbReference type="OrthoDB" id="9781413at2"/>
<dbReference type="GO" id="GO:0005829">
    <property type="term" value="C:cytosol"/>
    <property type="evidence" value="ECO:0007669"/>
    <property type="project" value="TreeGrafter"/>
</dbReference>
<dbReference type="GO" id="GO:0016791">
    <property type="term" value="F:phosphatase activity"/>
    <property type="evidence" value="ECO:0007669"/>
    <property type="project" value="TreeGrafter"/>
</dbReference>
<dbReference type="Proteomes" id="UP000199481">
    <property type="component" value="Unassembled WGS sequence"/>
</dbReference>
<keyword evidence="2" id="KW-1185">Reference proteome</keyword>
<dbReference type="GO" id="GO:0000287">
    <property type="term" value="F:magnesium ion binding"/>
    <property type="evidence" value="ECO:0007669"/>
    <property type="project" value="TreeGrafter"/>
</dbReference>
<dbReference type="SUPFAM" id="SSF56784">
    <property type="entry name" value="HAD-like"/>
    <property type="match status" value="1"/>
</dbReference>
<dbReference type="NCBIfam" id="TIGR01484">
    <property type="entry name" value="HAD-SF-IIB"/>
    <property type="match status" value="1"/>
</dbReference>
<dbReference type="Gene3D" id="3.30.1240.10">
    <property type="match status" value="1"/>
</dbReference>
<dbReference type="AlphaFoldDB" id="A0A1H0XTX5"/>
<dbReference type="InterPro" id="IPR023214">
    <property type="entry name" value="HAD_sf"/>
</dbReference>
<organism evidence="1 2">
    <name type="scientific">Carnobacterium viridans</name>
    <dbReference type="NCBI Taxonomy" id="174587"/>
    <lineage>
        <taxon>Bacteria</taxon>
        <taxon>Bacillati</taxon>
        <taxon>Bacillota</taxon>
        <taxon>Bacilli</taxon>
        <taxon>Lactobacillales</taxon>
        <taxon>Carnobacteriaceae</taxon>
        <taxon>Carnobacterium</taxon>
    </lineage>
</organism>
<name>A0A1H0XTX5_9LACT</name>
<accession>A0A1H0XTX5</accession>
<evidence type="ECO:0000313" key="1">
    <source>
        <dbReference type="EMBL" id="SDQ06340.1"/>
    </source>
</evidence>
<dbReference type="Pfam" id="PF08282">
    <property type="entry name" value="Hydrolase_3"/>
    <property type="match status" value="1"/>
</dbReference>
<dbReference type="SFLD" id="SFLDS00003">
    <property type="entry name" value="Haloacid_Dehalogenase"/>
    <property type="match status" value="1"/>
</dbReference>
<dbReference type="RefSeq" id="WP_089974841.1">
    <property type="nucleotide sequence ID" value="NZ_CP084916.1"/>
</dbReference>
<sequence length="270" mass="30401">MNKKLIALDLDGTTLNNRSEISARTQKVLTTLRNAGHLVSIVTGRPYRNSKQFYTQLGMETPMVNFNGALCHLPDQLNWKSQYHKTLDREIALDMLTLKKELDIHLIAAELRDTVFADNYFVPYSDFFPEGKKSASKLTASSLKEDPTAVCVFTDKENQAYIIEKIAARYGDSVEIRTWGGQTPCLEIVAAGVQKALGVERIAQVYGIKQKDIIAFGDEDNDYEMIQYAGHGVVMKNGIDTLKHISNDITEKTNNEEGLAHYLENYFKLV</sequence>
<protein>
    <recommendedName>
        <fullName evidence="3">Cof subfamily of IIB subfamily of haloacid dehalogenase superfamily/HAD-superfamily hydrolase, subfamily IIB</fullName>
    </recommendedName>
</protein>
<dbReference type="InterPro" id="IPR036412">
    <property type="entry name" value="HAD-like_sf"/>
</dbReference>
<dbReference type="PANTHER" id="PTHR10000:SF23">
    <property type="entry name" value="5-AMINO-6-(5-PHOSPHO-D-RIBITYLAMINO)URACIL PHOSPHATASE YITU"/>
    <property type="match status" value="1"/>
</dbReference>